<protein>
    <submittedName>
        <fullName evidence="2">Uncharacterized protein</fullName>
    </submittedName>
</protein>
<dbReference type="EMBL" id="SRPR01000034">
    <property type="protein sequence ID" value="KAG5965085.1"/>
    <property type="molecule type" value="Genomic_DNA"/>
</dbReference>
<keyword evidence="3" id="KW-1185">Reference proteome</keyword>
<gene>
    <name evidence="2" type="ORF">E4U57_004503</name>
</gene>
<evidence type="ECO:0000313" key="3">
    <source>
        <dbReference type="Proteomes" id="UP000742024"/>
    </source>
</evidence>
<evidence type="ECO:0000256" key="1">
    <source>
        <dbReference type="SAM" id="MobiDB-lite"/>
    </source>
</evidence>
<feature type="compositionally biased region" description="Acidic residues" evidence="1">
    <location>
        <begin position="24"/>
        <end position="44"/>
    </location>
</feature>
<sequence length="105" mass="12114">MVAGRRARHTTFKILKERDRGCEDVDGYGEDEEDFLGDEVDDDDDDVQEHFNHVENANVDDKRRRAEVLCMSSNTGNVAVKTKRVRCDTPLVRYDSRTRQGIPEQ</sequence>
<reference evidence="2 3" key="1">
    <citation type="journal article" date="2020" name="bioRxiv">
        <title>Whole genome comparisons of ergot fungi reveals the divergence and evolution of species within the genus Claviceps are the result of varying mechanisms driving genome evolution and host range expansion.</title>
        <authorList>
            <person name="Wyka S.A."/>
            <person name="Mondo S.J."/>
            <person name="Liu M."/>
            <person name="Dettman J."/>
            <person name="Nalam V."/>
            <person name="Broders K.D."/>
        </authorList>
    </citation>
    <scope>NUCLEOTIDE SEQUENCE [LARGE SCALE GENOMIC DNA]</scope>
    <source>
        <strain evidence="2 3">LM583</strain>
    </source>
</reference>
<feature type="region of interest" description="Disordered" evidence="1">
    <location>
        <begin position="23"/>
        <end position="44"/>
    </location>
</feature>
<proteinExistence type="predicted"/>
<comment type="caution">
    <text evidence="2">The sequence shown here is derived from an EMBL/GenBank/DDBJ whole genome shotgun (WGS) entry which is preliminary data.</text>
</comment>
<dbReference type="Proteomes" id="UP000742024">
    <property type="component" value="Unassembled WGS sequence"/>
</dbReference>
<evidence type="ECO:0000313" key="2">
    <source>
        <dbReference type="EMBL" id="KAG5965085.1"/>
    </source>
</evidence>
<accession>A0ABQ7PIS4</accession>
<organism evidence="2 3">
    <name type="scientific">Claviceps arundinis</name>
    <dbReference type="NCBI Taxonomy" id="1623583"/>
    <lineage>
        <taxon>Eukaryota</taxon>
        <taxon>Fungi</taxon>
        <taxon>Dikarya</taxon>
        <taxon>Ascomycota</taxon>
        <taxon>Pezizomycotina</taxon>
        <taxon>Sordariomycetes</taxon>
        <taxon>Hypocreomycetidae</taxon>
        <taxon>Hypocreales</taxon>
        <taxon>Clavicipitaceae</taxon>
        <taxon>Claviceps</taxon>
    </lineage>
</organism>
<name>A0ABQ7PIS4_9HYPO</name>